<accession>A0A284R238</accession>
<dbReference type="AlphaFoldDB" id="A0A284R238"/>
<organism evidence="3 4">
    <name type="scientific">Armillaria ostoyae</name>
    <name type="common">Armillaria root rot fungus</name>
    <dbReference type="NCBI Taxonomy" id="47428"/>
    <lineage>
        <taxon>Eukaryota</taxon>
        <taxon>Fungi</taxon>
        <taxon>Dikarya</taxon>
        <taxon>Basidiomycota</taxon>
        <taxon>Agaricomycotina</taxon>
        <taxon>Agaricomycetes</taxon>
        <taxon>Agaricomycetidae</taxon>
        <taxon>Agaricales</taxon>
        <taxon>Marasmiineae</taxon>
        <taxon>Physalacriaceae</taxon>
        <taxon>Armillaria</taxon>
    </lineage>
</organism>
<proteinExistence type="predicted"/>
<evidence type="ECO:0000259" key="2">
    <source>
        <dbReference type="PROSITE" id="PS50878"/>
    </source>
</evidence>
<dbReference type="InterPro" id="IPR000477">
    <property type="entry name" value="RT_dom"/>
</dbReference>
<feature type="region of interest" description="Disordered" evidence="1">
    <location>
        <begin position="432"/>
        <end position="470"/>
    </location>
</feature>
<gene>
    <name evidence="3" type="ORF">ARMOST_06102</name>
</gene>
<feature type="compositionally biased region" description="Basic and acidic residues" evidence="1">
    <location>
        <begin position="461"/>
        <end position="470"/>
    </location>
</feature>
<dbReference type="EMBL" id="FUEG01000004">
    <property type="protein sequence ID" value="SJL02766.1"/>
    <property type="molecule type" value="Genomic_DNA"/>
</dbReference>
<dbReference type="InterPro" id="IPR043502">
    <property type="entry name" value="DNA/RNA_pol_sf"/>
</dbReference>
<name>A0A284R238_ARMOS</name>
<sequence length="1223" mass="137549">MACLMLLRKRHREPIAIASHVLASRDKRSLKSYKSETGWDGLISIPRWTFSFATTQSFKNPPLGEFRFVYDTYDPSDRTPLPSTSCKVGGLTLIHNVAYHVVPVDMSFTSTAVPTRLLSPMPDILSASSGSGVDSDSASVARRVALQGARTVDALIDLIPGDFVECLRGPLRGISATTSKLVSARATLVKWRQHHAAGTMPSHLFRQKPEVQLTSNFGSTDDASQHRLALESAHTEYLKTTLENAIKAKADDVLFLEAALEPERLFNELKPFIAVQGSHLLATRKVPLITYTDKGAFKEVKFIEDALLAQQCRNVMADSIAYAFRIISIVESHAAVESVKQERKRDLKKAADVEMADASRPGPSIQSMVDRAVAAKLKTVEAKKGKKKVNLLPYPSPRANSSLAGYEEESVDFDTGRSVRLRHTSRIAVLTQSGKTAAQGYQGRRAEEGQTQAQDQAENDGETRQRQGKSEGEVVRTFRYDISSTYPDWLLTVPLPAAINYIHIHTPVEVLQAAQFMHYVHRSPGVSLPKSIEYQLAVGLKYMFHSPRKVSLIKDAWNDFKERLRWRIYFSFTAHNDEDSYDPDFEVPRGRGKRAPLSPQYIEAGIREGERFVSDTIAKIPAEEESSYPAAALAVHPRQISKFLEANAYVVTSTDKNLGLAVSTRQWINEKSLEIVGDVSNYTPLHLLMVNAICDKQCTDMEEIALLAEAHLPNGSQLGRFFRSKITSQENQHVVPTFYGIPKIHKEPVKMRPIIPCHSAIQNPAAKYVSKILKPLIKAAPTIIHGSKDLAIKLSQIKLQPGRNTYIVTGDVVAFYPNIPIDKCIDCVVSLYREHYGDGVEVNNEEMLRAEQVFIKCLQTGNKNLVLRYGDSFYKQKSGLAMGVADSPDLANLYGHWFERQINLLNDPDIPFYGRYIDDCLAIVHASSSTEALAKITKVKYDGCKIEWEVSEHHHEFLDMMIYIDSKRTIEHMPYRKSRSHQERIPWVSFHPITVKRGTFIGEMSRLATLSSKMSHYDDAIRNLNALYVTRGYPAELCLKWTRENFTERWSSRLRVTTKAGEDDGVLVLKSQYNTAWDYFSARELGDSIINTWRSRIDMIDRLRTAPLNNAVLHGQIPPEKVPSELCLEVETTGGTEEIPDIRKIGILNRRMIVSKKRTRNLFDLTNLWKRTVLLRLDEDVLDQDNQSSSSEESVASDSSDRMDIDPNLLIQTYQSLAPAALR</sequence>
<feature type="domain" description="Reverse transcriptase" evidence="2">
    <location>
        <begin position="722"/>
        <end position="992"/>
    </location>
</feature>
<dbReference type="SUPFAM" id="SSF56672">
    <property type="entry name" value="DNA/RNA polymerases"/>
    <property type="match status" value="1"/>
</dbReference>
<evidence type="ECO:0000313" key="3">
    <source>
        <dbReference type="EMBL" id="SJL02766.1"/>
    </source>
</evidence>
<dbReference type="OMA" id="VIMNWIS"/>
<dbReference type="PROSITE" id="PS50878">
    <property type="entry name" value="RT_POL"/>
    <property type="match status" value="1"/>
</dbReference>
<dbReference type="PANTHER" id="PTHR21301:SF10">
    <property type="entry name" value="REVERSE TRANSCRIPTASE DOMAIN-CONTAINING PROTEIN"/>
    <property type="match status" value="1"/>
</dbReference>
<dbReference type="PANTHER" id="PTHR21301">
    <property type="entry name" value="REVERSE TRANSCRIPTASE"/>
    <property type="match status" value="1"/>
</dbReference>
<reference evidence="4" key="1">
    <citation type="journal article" date="2017" name="Nat. Ecol. Evol.">
        <title>Genome expansion and lineage-specific genetic innovations in the forest pathogenic fungi Armillaria.</title>
        <authorList>
            <person name="Sipos G."/>
            <person name="Prasanna A.N."/>
            <person name="Walter M.C."/>
            <person name="O'Connor E."/>
            <person name="Balint B."/>
            <person name="Krizsan K."/>
            <person name="Kiss B."/>
            <person name="Hess J."/>
            <person name="Varga T."/>
            <person name="Slot J."/>
            <person name="Riley R."/>
            <person name="Boka B."/>
            <person name="Rigling D."/>
            <person name="Barry K."/>
            <person name="Lee J."/>
            <person name="Mihaltcheva S."/>
            <person name="LaButti K."/>
            <person name="Lipzen A."/>
            <person name="Waldron R."/>
            <person name="Moloney N.M."/>
            <person name="Sperisen C."/>
            <person name="Kredics L."/>
            <person name="Vagvoelgyi C."/>
            <person name="Patrignani A."/>
            <person name="Fitzpatrick D."/>
            <person name="Nagy I."/>
            <person name="Doyle S."/>
            <person name="Anderson J.B."/>
            <person name="Grigoriev I.V."/>
            <person name="Gueldener U."/>
            <person name="Muensterkoetter M."/>
            <person name="Nagy L.G."/>
        </authorList>
    </citation>
    <scope>NUCLEOTIDE SEQUENCE [LARGE SCALE GENOMIC DNA]</scope>
    <source>
        <strain evidence="4">C18/9</strain>
    </source>
</reference>
<dbReference type="OrthoDB" id="3212410at2759"/>
<keyword evidence="4" id="KW-1185">Reference proteome</keyword>
<dbReference type="Proteomes" id="UP000219338">
    <property type="component" value="Unassembled WGS sequence"/>
</dbReference>
<evidence type="ECO:0000256" key="1">
    <source>
        <dbReference type="SAM" id="MobiDB-lite"/>
    </source>
</evidence>
<evidence type="ECO:0000313" key="4">
    <source>
        <dbReference type="Proteomes" id="UP000219338"/>
    </source>
</evidence>
<protein>
    <recommendedName>
        <fullName evidence="2">Reverse transcriptase domain-containing protein</fullName>
    </recommendedName>
</protein>